<evidence type="ECO:0008006" key="3">
    <source>
        <dbReference type="Google" id="ProtNLM"/>
    </source>
</evidence>
<gene>
    <name evidence="1" type="ORF">SAMN06265373_11095</name>
</gene>
<protein>
    <recommendedName>
        <fullName evidence="3">Autotransporter domain-containing protein</fullName>
    </recommendedName>
</protein>
<name>A0ABY1PIA4_9RHOB</name>
<proteinExistence type="predicted"/>
<keyword evidence="2" id="KW-1185">Reference proteome</keyword>
<sequence>MNFSEFFTHSKVAFMATTVIAVVSQPGLGTAEPLFNVTVTSNGTTTETAFTNALDFVDQTTTSAGIAGLNPNYTTTSTATVLGDFRGVDYSLVYPDSGSTLRFSIPDLDISQTFSEQTRELSEDALDDYLVSNQDGILTRIGELLVQTTATDPVAGNPTSLQANMISSDFGLGSGFGGSGSVKVNDDNTVEESAGGIPGLAARLGRFSVDGADGTVIELPISYVKPLADPRWAVVLEMPLTYVDIGGSQSYSASLGGGLRIPVLDNWSLTPSLRVGGVGSDDFGAFAYMYSGSLTSSFRFNALGLDFNLGNMLSYISTTGSPGSGEKSPDYDLQNTVARNGLSASGRTTWRLFDQPTTWEASIVNTQIFGDDVYIDNYTDFAISLGTERSQNGLTWDAARLGITYSIGNHGYKKVNVNFGYQF</sequence>
<dbReference type="Proteomes" id="UP001157961">
    <property type="component" value="Unassembled WGS sequence"/>
</dbReference>
<reference evidence="1 2" key="1">
    <citation type="submission" date="2017-05" db="EMBL/GenBank/DDBJ databases">
        <authorList>
            <person name="Varghese N."/>
            <person name="Submissions S."/>
        </authorList>
    </citation>
    <scope>NUCLEOTIDE SEQUENCE [LARGE SCALE GENOMIC DNA]</scope>
    <source>
        <strain evidence="1 2">DSM 29734</strain>
    </source>
</reference>
<evidence type="ECO:0000313" key="2">
    <source>
        <dbReference type="Proteomes" id="UP001157961"/>
    </source>
</evidence>
<evidence type="ECO:0000313" key="1">
    <source>
        <dbReference type="EMBL" id="SMP34782.1"/>
    </source>
</evidence>
<organism evidence="1 2">
    <name type="scientific">Shimia sagamensis</name>
    <dbReference type="NCBI Taxonomy" id="1566352"/>
    <lineage>
        <taxon>Bacteria</taxon>
        <taxon>Pseudomonadati</taxon>
        <taxon>Pseudomonadota</taxon>
        <taxon>Alphaproteobacteria</taxon>
        <taxon>Rhodobacterales</taxon>
        <taxon>Roseobacteraceae</taxon>
    </lineage>
</organism>
<comment type="caution">
    <text evidence="1">The sequence shown here is derived from an EMBL/GenBank/DDBJ whole genome shotgun (WGS) entry which is preliminary data.</text>
</comment>
<dbReference type="EMBL" id="FXTY01000010">
    <property type="protein sequence ID" value="SMP34782.1"/>
    <property type="molecule type" value="Genomic_DNA"/>
</dbReference>
<accession>A0ABY1PIA4</accession>